<proteinExistence type="predicted"/>
<evidence type="ECO:0000313" key="4">
    <source>
        <dbReference type="Proteomes" id="UP000186883"/>
    </source>
</evidence>
<dbReference type="EMBL" id="LOBU02000012">
    <property type="protein sequence ID" value="OKA08388.1"/>
    <property type="molecule type" value="Genomic_DNA"/>
</dbReference>
<evidence type="ECO:0000313" key="2">
    <source>
        <dbReference type="EMBL" id="OKA08388.1"/>
    </source>
</evidence>
<dbReference type="AlphaFoldDB" id="A0A154MTD3"/>
<organism evidence="1 3">
    <name type="scientific">Amycolatopsis regifaucium</name>
    <dbReference type="NCBI Taxonomy" id="546365"/>
    <lineage>
        <taxon>Bacteria</taxon>
        <taxon>Bacillati</taxon>
        <taxon>Actinomycetota</taxon>
        <taxon>Actinomycetes</taxon>
        <taxon>Pseudonocardiales</taxon>
        <taxon>Pseudonocardiaceae</taxon>
        <taxon>Amycolatopsis</taxon>
    </lineage>
</organism>
<comment type="caution">
    <text evidence="1">The sequence shown here is derived from an EMBL/GenBank/DDBJ whole genome shotgun (WGS) entry which is preliminary data.</text>
</comment>
<accession>A0A154MTD3</accession>
<evidence type="ECO:0000313" key="3">
    <source>
        <dbReference type="Proteomes" id="UP000076321"/>
    </source>
</evidence>
<protein>
    <submittedName>
        <fullName evidence="1">Uncharacterized protein</fullName>
    </submittedName>
</protein>
<dbReference type="RefSeq" id="WP_063054086.1">
    <property type="nucleotide sequence ID" value="NZ_FOPQ01000008.1"/>
</dbReference>
<reference evidence="1 3" key="1">
    <citation type="submission" date="2015-12" db="EMBL/GenBank/DDBJ databases">
        <title>Amycolatopsis regifaucium genome sequencing and assembly.</title>
        <authorList>
            <person name="Mayilraj S."/>
        </authorList>
    </citation>
    <scope>NUCLEOTIDE SEQUENCE [LARGE SCALE GENOMIC DNA]</scope>
    <source>
        <strain evidence="1 3">GY080</strain>
    </source>
</reference>
<name>A0A154MTD3_9PSEU</name>
<keyword evidence="4" id="KW-1185">Reference proteome</keyword>
<dbReference type="EMBL" id="LQCI01000003">
    <property type="protein sequence ID" value="KZB87556.1"/>
    <property type="molecule type" value="Genomic_DNA"/>
</dbReference>
<dbReference type="Proteomes" id="UP000186883">
    <property type="component" value="Unassembled WGS sequence"/>
</dbReference>
<sequence length="65" mass="7093">MEESLVWSWVQPDMITPQAIPLAKVRPTTRAAELQCRADLGVGPALGGGGDDLWFSFGQRGRPRV</sequence>
<gene>
    <name evidence="2" type="ORF">ATP06_0214115</name>
    <name evidence="1" type="ORF">AVL48_23355</name>
</gene>
<evidence type="ECO:0000313" key="1">
    <source>
        <dbReference type="EMBL" id="KZB87556.1"/>
    </source>
</evidence>
<dbReference type="Proteomes" id="UP000076321">
    <property type="component" value="Unassembled WGS sequence"/>
</dbReference>
<reference evidence="2 4" key="2">
    <citation type="submission" date="2016-11" db="EMBL/GenBank/DDBJ databases">
        <title>Genome sequencing of Amycolatopsis regifaucium.</title>
        <authorList>
            <person name="Mayilraj S."/>
            <person name="Kaur N."/>
        </authorList>
    </citation>
    <scope>NUCLEOTIDE SEQUENCE [LARGE SCALE GENOMIC DNA]</scope>
    <source>
        <strain evidence="2 4">GY080</strain>
    </source>
</reference>